<dbReference type="PANTHER" id="PTHR43283:SF3">
    <property type="entry name" value="BETA-LACTAMASE FAMILY PROTEIN (AFU_ORTHOLOGUE AFUA_5G07500)"/>
    <property type="match status" value="1"/>
</dbReference>
<gene>
    <name evidence="2" type="ORF">ASPZODRAFT_166103</name>
</gene>
<sequence>MSPHLSSNGVTHLKDALDKLSSNFPGCFLTVVSPTEVIFNYQTGPFDVLQRETSPSVDGNTIIWASSVTRFVVSFAYLQLVDQGLIALDTPMSKFSPELESISRQILRGFDEQGDPIFEPSIRAITLRDMLNGTSGFDAEYGAIIKQWKAIPGHEKGFINTCKAESLIHTPPTGQPGEVWKYGSSNDWLSLLFPRIAHQELEEYLQEHVFRPLAIQTASFYPHDDPNLVGRIMPLRWITRTDSDGKHEFEPWTGQQGSHFLPTGRANIEYPTGGAALYASPADIATLLQNVLAGHLGVSENFTPLLKPETYRLLLSPDLEGPQVIGVDDMLNAYFHFLEEEKDIFLTTDDVSVTLGSVPMIVGKERKGGWGRRPGSAGWGGAAGTDFYIDPATGIAVVFSTQLLPGSGPVVKGSKKIIERALFEALEQK</sequence>
<dbReference type="InterPro" id="IPR001466">
    <property type="entry name" value="Beta-lactam-related"/>
</dbReference>
<dbReference type="EMBL" id="KV878340">
    <property type="protein sequence ID" value="OJJ48052.1"/>
    <property type="molecule type" value="Genomic_DNA"/>
</dbReference>
<protein>
    <recommendedName>
        <fullName evidence="1">Beta-lactamase-related domain-containing protein</fullName>
    </recommendedName>
</protein>
<dbReference type="SUPFAM" id="SSF56601">
    <property type="entry name" value="beta-lactamase/transpeptidase-like"/>
    <property type="match status" value="1"/>
</dbReference>
<dbReference type="PANTHER" id="PTHR43283">
    <property type="entry name" value="BETA-LACTAMASE-RELATED"/>
    <property type="match status" value="1"/>
</dbReference>
<keyword evidence="3" id="KW-1185">Reference proteome</keyword>
<reference evidence="3" key="1">
    <citation type="journal article" date="2017" name="Genome Biol.">
        <title>Comparative genomics reveals high biological diversity and specific adaptations in the industrially and medically important fungal genus Aspergillus.</title>
        <authorList>
            <person name="de Vries R.P."/>
            <person name="Riley R."/>
            <person name="Wiebenga A."/>
            <person name="Aguilar-Osorio G."/>
            <person name="Amillis S."/>
            <person name="Uchima C.A."/>
            <person name="Anderluh G."/>
            <person name="Asadollahi M."/>
            <person name="Askin M."/>
            <person name="Barry K."/>
            <person name="Battaglia E."/>
            <person name="Bayram O."/>
            <person name="Benocci T."/>
            <person name="Braus-Stromeyer S.A."/>
            <person name="Caldana C."/>
            <person name="Canovas D."/>
            <person name="Cerqueira G.C."/>
            <person name="Chen F."/>
            <person name="Chen W."/>
            <person name="Choi C."/>
            <person name="Clum A."/>
            <person name="Dos Santos R.A."/>
            <person name="Damasio A.R."/>
            <person name="Diallinas G."/>
            <person name="Emri T."/>
            <person name="Fekete E."/>
            <person name="Flipphi M."/>
            <person name="Freyberg S."/>
            <person name="Gallo A."/>
            <person name="Gournas C."/>
            <person name="Habgood R."/>
            <person name="Hainaut M."/>
            <person name="Harispe M.L."/>
            <person name="Henrissat B."/>
            <person name="Hilden K.S."/>
            <person name="Hope R."/>
            <person name="Hossain A."/>
            <person name="Karabika E."/>
            <person name="Karaffa L."/>
            <person name="Karanyi Z."/>
            <person name="Krasevec N."/>
            <person name="Kuo A."/>
            <person name="Kusch H."/>
            <person name="LaButti K."/>
            <person name="Lagendijk E.L."/>
            <person name="Lapidus A."/>
            <person name="Levasseur A."/>
            <person name="Lindquist E."/>
            <person name="Lipzen A."/>
            <person name="Logrieco A.F."/>
            <person name="MacCabe A."/>
            <person name="Maekelae M.R."/>
            <person name="Malavazi I."/>
            <person name="Melin P."/>
            <person name="Meyer V."/>
            <person name="Mielnichuk N."/>
            <person name="Miskei M."/>
            <person name="Molnar A.P."/>
            <person name="Mule G."/>
            <person name="Ngan C.Y."/>
            <person name="Orejas M."/>
            <person name="Orosz E."/>
            <person name="Ouedraogo J.P."/>
            <person name="Overkamp K.M."/>
            <person name="Park H.-S."/>
            <person name="Perrone G."/>
            <person name="Piumi F."/>
            <person name="Punt P.J."/>
            <person name="Ram A.F."/>
            <person name="Ramon A."/>
            <person name="Rauscher S."/>
            <person name="Record E."/>
            <person name="Riano-Pachon D.M."/>
            <person name="Robert V."/>
            <person name="Roehrig J."/>
            <person name="Ruller R."/>
            <person name="Salamov A."/>
            <person name="Salih N.S."/>
            <person name="Samson R.A."/>
            <person name="Sandor E."/>
            <person name="Sanguinetti M."/>
            <person name="Schuetze T."/>
            <person name="Sepcic K."/>
            <person name="Shelest E."/>
            <person name="Sherlock G."/>
            <person name="Sophianopoulou V."/>
            <person name="Squina F.M."/>
            <person name="Sun H."/>
            <person name="Susca A."/>
            <person name="Todd R.B."/>
            <person name="Tsang A."/>
            <person name="Unkles S.E."/>
            <person name="van de Wiele N."/>
            <person name="van Rossen-Uffink D."/>
            <person name="Oliveira J.V."/>
            <person name="Vesth T.C."/>
            <person name="Visser J."/>
            <person name="Yu J.-H."/>
            <person name="Zhou M."/>
            <person name="Andersen M.R."/>
            <person name="Archer D.B."/>
            <person name="Baker S.E."/>
            <person name="Benoit I."/>
            <person name="Brakhage A.A."/>
            <person name="Braus G.H."/>
            <person name="Fischer R."/>
            <person name="Frisvad J.C."/>
            <person name="Goldman G.H."/>
            <person name="Houbraken J."/>
            <person name="Oakley B."/>
            <person name="Pocsi I."/>
            <person name="Scazzocchio C."/>
            <person name="Seiboth B."/>
            <person name="vanKuyk P.A."/>
            <person name="Wortman J."/>
            <person name="Dyer P.S."/>
            <person name="Grigoriev I.V."/>
        </authorList>
    </citation>
    <scope>NUCLEOTIDE SEQUENCE [LARGE SCALE GENOMIC DNA]</scope>
    <source>
        <strain evidence="3">CBS 506.65</strain>
    </source>
</reference>
<dbReference type="AlphaFoldDB" id="A0A1L9SLA7"/>
<dbReference type="RefSeq" id="XP_022582562.1">
    <property type="nucleotide sequence ID" value="XM_022726738.1"/>
</dbReference>
<name>A0A1L9SLA7_9EURO</name>
<accession>A0A1L9SLA7</accession>
<evidence type="ECO:0000313" key="2">
    <source>
        <dbReference type="EMBL" id="OJJ48052.1"/>
    </source>
</evidence>
<evidence type="ECO:0000313" key="3">
    <source>
        <dbReference type="Proteomes" id="UP000184188"/>
    </source>
</evidence>
<dbReference type="Gene3D" id="3.40.710.10">
    <property type="entry name" value="DD-peptidase/beta-lactamase superfamily"/>
    <property type="match status" value="1"/>
</dbReference>
<evidence type="ECO:0000259" key="1">
    <source>
        <dbReference type="Pfam" id="PF00144"/>
    </source>
</evidence>
<dbReference type="InterPro" id="IPR012338">
    <property type="entry name" value="Beta-lactam/transpept-like"/>
</dbReference>
<organism evidence="2 3">
    <name type="scientific">Penicilliopsis zonata CBS 506.65</name>
    <dbReference type="NCBI Taxonomy" id="1073090"/>
    <lineage>
        <taxon>Eukaryota</taxon>
        <taxon>Fungi</taxon>
        <taxon>Dikarya</taxon>
        <taxon>Ascomycota</taxon>
        <taxon>Pezizomycotina</taxon>
        <taxon>Eurotiomycetes</taxon>
        <taxon>Eurotiomycetidae</taxon>
        <taxon>Eurotiales</taxon>
        <taxon>Aspergillaceae</taxon>
        <taxon>Penicilliopsis</taxon>
    </lineage>
</organism>
<dbReference type="InterPro" id="IPR050789">
    <property type="entry name" value="Diverse_Enzym_Activities"/>
</dbReference>
<dbReference type="Proteomes" id="UP000184188">
    <property type="component" value="Unassembled WGS sequence"/>
</dbReference>
<dbReference type="VEuPathDB" id="FungiDB:ASPZODRAFT_166103"/>
<dbReference type="OrthoDB" id="428260at2759"/>
<proteinExistence type="predicted"/>
<feature type="domain" description="Beta-lactamase-related" evidence="1">
    <location>
        <begin position="23"/>
        <end position="409"/>
    </location>
</feature>
<dbReference type="GeneID" id="34613202"/>
<dbReference type="Pfam" id="PF00144">
    <property type="entry name" value="Beta-lactamase"/>
    <property type="match status" value="1"/>
</dbReference>